<evidence type="ECO:0000313" key="3">
    <source>
        <dbReference type="Proteomes" id="UP000250235"/>
    </source>
</evidence>
<gene>
    <name evidence="2" type="ORF">F511_42762</name>
</gene>
<protein>
    <recommendedName>
        <fullName evidence="4">Aminotransferase-like plant mobile domain-containing protein</fullName>
    </recommendedName>
</protein>
<name>A0A2Z7CQ16_9LAMI</name>
<feature type="region of interest" description="Disordered" evidence="1">
    <location>
        <begin position="172"/>
        <end position="292"/>
    </location>
</feature>
<feature type="compositionally biased region" description="Polar residues" evidence="1">
    <location>
        <begin position="216"/>
        <end position="232"/>
    </location>
</feature>
<accession>A0A2Z7CQ16</accession>
<organism evidence="2 3">
    <name type="scientific">Dorcoceras hygrometricum</name>
    <dbReference type="NCBI Taxonomy" id="472368"/>
    <lineage>
        <taxon>Eukaryota</taxon>
        <taxon>Viridiplantae</taxon>
        <taxon>Streptophyta</taxon>
        <taxon>Embryophyta</taxon>
        <taxon>Tracheophyta</taxon>
        <taxon>Spermatophyta</taxon>
        <taxon>Magnoliopsida</taxon>
        <taxon>eudicotyledons</taxon>
        <taxon>Gunneridae</taxon>
        <taxon>Pentapetalae</taxon>
        <taxon>asterids</taxon>
        <taxon>lamiids</taxon>
        <taxon>Lamiales</taxon>
        <taxon>Gesneriaceae</taxon>
        <taxon>Didymocarpoideae</taxon>
        <taxon>Trichosporeae</taxon>
        <taxon>Loxocarpinae</taxon>
        <taxon>Dorcoceras</taxon>
    </lineage>
</organism>
<sequence>MVKQYEACSDEPSVTEHIMFLWVLVCQYIFCPISGKPSSEYLPLACSLSTGKVYNLGTMLLGYFYQGMSSGMANNPLSRLGGVAWLLQTIWSISGCPSYCSIYPLDISHLGSEIENGRFSKTSVELLSAVPSLFLNPVRVYDSEDESAFHDWWNSRCAVLVPTFSYPPGKKSIIPARSSDEQSPDKVKVKKQKFSSVPSRPAQSSVPKPILRSRGRQYSTRSSYRLVSSFSNTDDDPIDLVSSPPASGDGGGAGNGDDSITTPDSLVVYEDVPGDDHFTQEKDVGLASGTDHPSIAVVTVRTRNLIFSD</sequence>
<reference evidence="2 3" key="1">
    <citation type="journal article" date="2015" name="Proc. Natl. Acad. Sci. U.S.A.">
        <title>The resurrection genome of Boea hygrometrica: A blueprint for survival of dehydration.</title>
        <authorList>
            <person name="Xiao L."/>
            <person name="Yang G."/>
            <person name="Zhang L."/>
            <person name="Yang X."/>
            <person name="Zhao S."/>
            <person name="Ji Z."/>
            <person name="Zhou Q."/>
            <person name="Hu M."/>
            <person name="Wang Y."/>
            <person name="Chen M."/>
            <person name="Xu Y."/>
            <person name="Jin H."/>
            <person name="Xiao X."/>
            <person name="Hu G."/>
            <person name="Bao F."/>
            <person name="Hu Y."/>
            <person name="Wan P."/>
            <person name="Li L."/>
            <person name="Deng X."/>
            <person name="Kuang T."/>
            <person name="Xiang C."/>
            <person name="Zhu J.K."/>
            <person name="Oliver M.J."/>
            <person name="He Y."/>
        </authorList>
    </citation>
    <scope>NUCLEOTIDE SEQUENCE [LARGE SCALE GENOMIC DNA]</scope>
    <source>
        <strain evidence="3">cv. XS01</strain>
    </source>
</reference>
<feature type="compositionally biased region" description="Basic and acidic residues" evidence="1">
    <location>
        <begin position="178"/>
        <end position="187"/>
    </location>
</feature>
<evidence type="ECO:0000313" key="2">
    <source>
        <dbReference type="EMBL" id="KZV49162.1"/>
    </source>
</evidence>
<dbReference type="Proteomes" id="UP000250235">
    <property type="component" value="Unassembled WGS sequence"/>
</dbReference>
<proteinExistence type="predicted"/>
<keyword evidence="3" id="KW-1185">Reference proteome</keyword>
<feature type="compositionally biased region" description="Basic and acidic residues" evidence="1">
    <location>
        <begin position="274"/>
        <end position="284"/>
    </location>
</feature>
<evidence type="ECO:0000256" key="1">
    <source>
        <dbReference type="SAM" id="MobiDB-lite"/>
    </source>
</evidence>
<dbReference type="EMBL" id="KQ993270">
    <property type="protein sequence ID" value="KZV49162.1"/>
    <property type="molecule type" value="Genomic_DNA"/>
</dbReference>
<dbReference type="AlphaFoldDB" id="A0A2Z7CQ16"/>
<evidence type="ECO:0008006" key="4">
    <source>
        <dbReference type="Google" id="ProtNLM"/>
    </source>
</evidence>